<dbReference type="AlphaFoldDB" id="A0A0G1L7J9"/>
<evidence type="ECO:0000313" key="1">
    <source>
        <dbReference type="EMBL" id="KKT91971.1"/>
    </source>
</evidence>
<organism evidence="1 2">
    <name type="scientific">Candidatus Jorgensenbacteria bacterium GW2011_GWA2_45_13</name>
    <dbReference type="NCBI Taxonomy" id="1618662"/>
    <lineage>
        <taxon>Bacteria</taxon>
        <taxon>Candidatus Joergenseniibacteriota</taxon>
    </lineage>
</organism>
<dbReference type="Proteomes" id="UP000033966">
    <property type="component" value="Unassembled WGS sequence"/>
</dbReference>
<comment type="caution">
    <text evidence="1">The sequence shown here is derived from an EMBL/GenBank/DDBJ whole genome shotgun (WGS) entry which is preliminary data.</text>
</comment>
<protein>
    <submittedName>
        <fullName evidence="1">Uncharacterized protein</fullName>
    </submittedName>
</protein>
<name>A0A0G1L7J9_9BACT</name>
<proteinExistence type="predicted"/>
<sequence length="29" mass="3341">MDWKKLASLYKDFLAAVYSAAFHFFSLAV</sequence>
<evidence type="ECO:0000313" key="2">
    <source>
        <dbReference type="Proteomes" id="UP000033966"/>
    </source>
</evidence>
<reference evidence="1 2" key="1">
    <citation type="journal article" date="2015" name="Nature">
        <title>rRNA introns, odd ribosomes, and small enigmatic genomes across a large radiation of phyla.</title>
        <authorList>
            <person name="Brown C.T."/>
            <person name="Hug L.A."/>
            <person name="Thomas B.C."/>
            <person name="Sharon I."/>
            <person name="Castelle C.J."/>
            <person name="Singh A."/>
            <person name="Wilkins M.J."/>
            <person name="Williams K.H."/>
            <person name="Banfield J.F."/>
        </authorList>
    </citation>
    <scope>NUCLEOTIDE SEQUENCE [LARGE SCALE GENOMIC DNA]</scope>
</reference>
<accession>A0A0G1L7J9</accession>
<dbReference type="EMBL" id="LCKF01000007">
    <property type="protein sequence ID" value="KKT91971.1"/>
    <property type="molecule type" value="Genomic_DNA"/>
</dbReference>
<gene>
    <name evidence="1" type="ORF">UW92_C0007G0017</name>
</gene>